<evidence type="ECO:0000313" key="2">
    <source>
        <dbReference type="Proteomes" id="UP000260680"/>
    </source>
</evidence>
<protein>
    <submittedName>
        <fullName evidence="1">Uncharacterized protein</fullName>
    </submittedName>
</protein>
<dbReference type="RefSeq" id="WP_117417663.1">
    <property type="nucleotide sequence ID" value="NZ_QOHO01000043.1"/>
</dbReference>
<dbReference type="AlphaFoldDB" id="A0A3E2NBM9"/>
<evidence type="ECO:0000313" key="1">
    <source>
        <dbReference type="EMBL" id="RFZ78290.1"/>
    </source>
</evidence>
<accession>A0A3E2NBM9</accession>
<gene>
    <name evidence="1" type="ORF">DS742_14350</name>
</gene>
<dbReference type="OrthoDB" id="9905685at2"/>
<organism evidence="1 2">
    <name type="scientific">Lacrimispora amygdalina</name>
    <dbReference type="NCBI Taxonomy" id="253257"/>
    <lineage>
        <taxon>Bacteria</taxon>
        <taxon>Bacillati</taxon>
        <taxon>Bacillota</taxon>
        <taxon>Clostridia</taxon>
        <taxon>Lachnospirales</taxon>
        <taxon>Lachnospiraceae</taxon>
        <taxon>Lacrimispora</taxon>
    </lineage>
</organism>
<dbReference type="Proteomes" id="UP000260680">
    <property type="component" value="Unassembled WGS sequence"/>
</dbReference>
<comment type="caution">
    <text evidence="1">The sequence shown here is derived from an EMBL/GenBank/DDBJ whole genome shotgun (WGS) entry which is preliminary data.</text>
</comment>
<dbReference type="EMBL" id="QOHO01000043">
    <property type="protein sequence ID" value="RFZ78290.1"/>
    <property type="molecule type" value="Genomic_DNA"/>
</dbReference>
<sequence length="66" mass="7736">MNLEEILKEIYKQGLQKQVYMTLHSAVMEDYKFVVNENREYVASLTAIKKINKGRNEAIDALCKRD</sequence>
<proteinExistence type="predicted"/>
<reference evidence="1 2" key="1">
    <citation type="submission" date="2018-07" db="EMBL/GenBank/DDBJ databases">
        <title>New species, Clostridium PI-S10-A1B.</title>
        <authorList>
            <person name="Krishna G."/>
            <person name="Summeta K."/>
            <person name="Shikha S."/>
            <person name="Prabhu P.B."/>
            <person name="Suresh K."/>
        </authorList>
    </citation>
    <scope>NUCLEOTIDE SEQUENCE [LARGE SCALE GENOMIC DNA]</scope>
    <source>
        <strain evidence="1 2">PI-S10-A1B</strain>
    </source>
</reference>
<name>A0A3E2NBM9_9FIRM</name>